<name>A0AA40F2P2_9PEZI</name>
<dbReference type="SUPFAM" id="SSF52047">
    <property type="entry name" value="RNI-like"/>
    <property type="match status" value="1"/>
</dbReference>
<comment type="caution">
    <text evidence="1">The sequence shown here is derived from an EMBL/GenBank/DDBJ whole genome shotgun (WGS) entry which is preliminary data.</text>
</comment>
<reference evidence="1" key="1">
    <citation type="submission" date="2023-06" db="EMBL/GenBank/DDBJ databases">
        <title>Genome-scale phylogeny and comparative genomics of the fungal order Sordariales.</title>
        <authorList>
            <consortium name="Lawrence Berkeley National Laboratory"/>
            <person name="Hensen N."/>
            <person name="Bonometti L."/>
            <person name="Westerberg I."/>
            <person name="Brannstrom I.O."/>
            <person name="Guillou S."/>
            <person name="Cros-Aarteil S."/>
            <person name="Calhoun S."/>
            <person name="Haridas S."/>
            <person name="Kuo A."/>
            <person name="Mondo S."/>
            <person name="Pangilinan J."/>
            <person name="Riley R."/>
            <person name="LaButti K."/>
            <person name="Andreopoulos B."/>
            <person name="Lipzen A."/>
            <person name="Chen C."/>
            <person name="Yanf M."/>
            <person name="Daum C."/>
            <person name="Ng V."/>
            <person name="Clum A."/>
            <person name="Steindorff A."/>
            <person name="Ohm R."/>
            <person name="Martin F."/>
            <person name="Silar P."/>
            <person name="Natvig D."/>
            <person name="Lalanne C."/>
            <person name="Gautier V."/>
            <person name="Ament-velasquez S.L."/>
            <person name="Kruys A."/>
            <person name="Hutchinson M.I."/>
            <person name="Powell A.J."/>
            <person name="Barry K."/>
            <person name="Miller A.N."/>
            <person name="Grigoriev I.V."/>
            <person name="Debuchy R."/>
            <person name="Gladieux P."/>
            <person name="Thoren M.H."/>
            <person name="Johannesson H."/>
        </authorList>
    </citation>
    <scope>NUCLEOTIDE SEQUENCE</scope>
    <source>
        <strain evidence="1">SMH3187-1</strain>
    </source>
</reference>
<organism evidence="1 2">
    <name type="scientific">Schizothecium vesticola</name>
    <dbReference type="NCBI Taxonomy" id="314040"/>
    <lineage>
        <taxon>Eukaryota</taxon>
        <taxon>Fungi</taxon>
        <taxon>Dikarya</taxon>
        <taxon>Ascomycota</taxon>
        <taxon>Pezizomycotina</taxon>
        <taxon>Sordariomycetes</taxon>
        <taxon>Sordariomycetidae</taxon>
        <taxon>Sordariales</taxon>
        <taxon>Schizotheciaceae</taxon>
        <taxon>Schizothecium</taxon>
    </lineage>
</organism>
<dbReference type="Proteomes" id="UP001172155">
    <property type="component" value="Unassembled WGS sequence"/>
</dbReference>
<dbReference type="EMBL" id="JAUKUD010000003">
    <property type="protein sequence ID" value="KAK0749966.1"/>
    <property type="molecule type" value="Genomic_DNA"/>
</dbReference>
<keyword evidence="2" id="KW-1185">Reference proteome</keyword>
<dbReference type="InterPro" id="IPR053772">
    <property type="entry name" value="At1g61320/At1g61330-like"/>
</dbReference>
<dbReference type="Gene3D" id="3.80.10.10">
    <property type="entry name" value="Ribonuclease Inhibitor"/>
    <property type="match status" value="1"/>
</dbReference>
<dbReference type="PANTHER" id="PTHR34145">
    <property type="entry name" value="OS02G0105600 PROTEIN"/>
    <property type="match status" value="1"/>
</dbReference>
<evidence type="ECO:0008006" key="3">
    <source>
        <dbReference type="Google" id="ProtNLM"/>
    </source>
</evidence>
<dbReference type="AlphaFoldDB" id="A0AA40F2P2"/>
<sequence>MTGPVTRSKAKAGLATSALNAQVTSVSPNHTHQVLDSLQAFTEPSAPVPQSDKAFLLTLPVEMIHRICSIVFNHNEITPARDCYTPPNGYRIELEPRHSREAKDRATLANLGTTCRVMREITLPMLYQNITVYHGFLQGEMMYDLTRSLLENASLGPLVRTLDLASLLPWPSIKDHPNDGITDAQTSLMTTLARRFIGPEAASEILKNRVGWMRKAPPSAWFAADAFSPCLLLCMTPNITSVKMIAQDIWDSNFLAVQQPGSRTLQPRVVFNNLTTLHLRAKKIELSTLGGLLAASPNLKTLTLMGASGWNPSIPVVKLSNLTTLTLDECQLCIRGINYMIKCCTNLVNFSYVQVDNSECNPHHTRWFDTESAMYRFEKWRSPTSILDYLRTFAATLESVEIKFLANFGNTIPKMKAILVEGGLIKTVAGFPTLKTLRISEVVIDRKNNDDVLVNLIKDCPSLETLDIQGINTKFPERDVAQLVRSARESQFPKLRTVKLKSDIYQINKADLPFGSDLKHDQDFLPDLGVIDKGSYKEIMSSLGINLVLEYEPYVMVYDPHR</sequence>
<dbReference type="InterPro" id="IPR032675">
    <property type="entry name" value="LRR_dom_sf"/>
</dbReference>
<dbReference type="PANTHER" id="PTHR34145:SF28">
    <property type="entry name" value="F-BOX DOMAIN-CONTAINING PROTEIN"/>
    <property type="match status" value="1"/>
</dbReference>
<evidence type="ECO:0000313" key="1">
    <source>
        <dbReference type="EMBL" id="KAK0749966.1"/>
    </source>
</evidence>
<evidence type="ECO:0000313" key="2">
    <source>
        <dbReference type="Proteomes" id="UP001172155"/>
    </source>
</evidence>
<proteinExistence type="predicted"/>
<gene>
    <name evidence="1" type="ORF">B0T18DRAFT_461852</name>
</gene>
<accession>A0AA40F2P2</accession>
<protein>
    <recommendedName>
        <fullName evidence="3">F-box domain-containing protein</fullName>
    </recommendedName>
</protein>